<dbReference type="CDD" id="cd05155">
    <property type="entry name" value="APH_ChoK_like_1"/>
    <property type="match status" value="1"/>
</dbReference>
<sequence>MHADELETDESLVRRLVAAQFPQWADLPIERFPSPGTVNAVYRLGDDLSVRLPLAEWCVGDVEKERWLLPRLAPLLPVAIPEVLGTGVPGAGFPWPWSVCRWLPGGNPETGDEPLAKDLAAFVAAVRQVDLPDGPRAYRAGPLSEVDKATRHAIGRLDGLIDMAATTAIWEAAVRTPEWPGPPVWTHSDLMPGNLLVEDGRLTGVIDFATAGVGDPACDLILAWNLLTPEARDVFRAGLDVDDDTWARGRGWALCMAAGQLDYYQHTNQAMAANARHTLQEVIIA</sequence>
<reference evidence="2 3" key="1">
    <citation type="submission" date="2019-05" db="EMBL/GenBank/DDBJ databases">
        <title>Draft genome sequence of Nonomuraea turkmeniaca DSM 43926.</title>
        <authorList>
            <person name="Saricaoglu S."/>
            <person name="Isik K."/>
        </authorList>
    </citation>
    <scope>NUCLEOTIDE SEQUENCE [LARGE SCALE GENOMIC DNA]</scope>
    <source>
        <strain evidence="2 3">DSM 43926</strain>
    </source>
</reference>
<dbReference type="GO" id="GO:0016740">
    <property type="term" value="F:transferase activity"/>
    <property type="evidence" value="ECO:0007669"/>
    <property type="project" value="UniProtKB-KW"/>
</dbReference>
<dbReference type="Gene3D" id="3.30.200.20">
    <property type="entry name" value="Phosphorylase Kinase, domain 1"/>
    <property type="match status" value="1"/>
</dbReference>
<evidence type="ECO:0000259" key="1">
    <source>
        <dbReference type="Pfam" id="PF01636"/>
    </source>
</evidence>
<dbReference type="InterPro" id="IPR002575">
    <property type="entry name" value="Aminoglycoside_PTrfase"/>
</dbReference>
<dbReference type="Gene3D" id="3.90.1200.10">
    <property type="match status" value="1"/>
</dbReference>
<dbReference type="OrthoDB" id="9797603at2"/>
<dbReference type="InterPro" id="IPR011009">
    <property type="entry name" value="Kinase-like_dom_sf"/>
</dbReference>
<keyword evidence="2" id="KW-0808">Transferase</keyword>
<feature type="domain" description="Aminoglycoside phosphotransferase" evidence="1">
    <location>
        <begin position="34"/>
        <end position="252"/>
    </location>
</feature>
<dbReference type="InterPro" id="IPR051678">
    <property type="entry name" value="AGP_Transferase"/>
</dbReference>
<evidence type="ECO:0000313" key="3">
    <source>
        <dbReference type="Proteomes" id="UP000309128"/>
    </source>
</evidence>
<dbReference type="PANTHER" id="PTHR21310:SF42">
    <property type="entry name" value="BIFUNCTIONAL AAC_APH"/>
    <property type="match status" value="1"/>
</dbReference>
<evidence type="ECO:0000313" key="2">
    <source>
        <dbReference type="EMBL" id="TMR14920.1"/>
    </source>
</evidence>
<keyword evidence="3" id="KW-1185">Reference proteome</keyword>
<dbReference type="AlphaFoldDB" id="A0A5S4FBB0"/>
<dbReference type="EMBL" id="VCKY01000105">
    <property type="protein sequence ID" value="TMR14920.1"/>
    <property type="molecule type" value="Genomic_DNA"/>
</dbReference>
<dbReference type="Proteomes" id="UP000309128">
    <property type="component" value="Unassembled WGS sequence"/>
</dbReference>
<protein>
    <submittedName>
        <fullName evidence="2">Aminoglycoside phosphotransferase family protein</fullName>
    </submittedName>
</protein>
<proteinExistence type="predicted"/>
<accession>A0A5S4FBB0</accession>
<dbReference type="PANTHER" id="PTHR21310">
    <property type="entry name" value="AMINOGLYCOSIDE PHOSPHOTRANSFERASE-RELATED-RELATED"/>
    <property type="match status" value="1"/>
</dbReference>
<name>A0A5S4FBB0_9ACTN</name>
<dbReference type="Pfam" id="PF01636">
    <property type="entry name" value="APH"/>
    <property type="match status" value="1"/>
</dbReference>
<dbReference type="SUPFAM" id="SSF56112">
    <property type="entry name" value="Protein kinase-like (PK-like)"/>
    <property type="match status" value="1"/>
</dbReference>
<gene>
    <name evidence="2" type="ORF">ETD86_28125</name>
</gene>
<comment type="caution">
    <text evidence="2">The sequence shown here is derived from an EMBL/GenBank/DDBJ whole genome shotgun (WGS) entry which is preliminary data.</text>
</comment>
<organism evidence="2 3">
    <name type="scientific">Nonomuraea turkmeniaca</name>
    <dbReference type="NCBI Taxonomy" id="103838"/>
    <lineage>
        <taxon>Bacteria</taxon>
        <taxon>Bacillati</taxon>
        <taxon>Actinomycetota</taxon>
        <taxon>Actinomycetes</taxon>
        <taxon>Streptosporangiales</taxon>
        <taxon>Streptosporangiaceae</taxon>
        <taxon>Nonomuraea</taxon>
    </lineage>
</organism>